<dbReference type="AlphaFoldDB" id="A0A174K0K9"/>
<protein>
    <recommendedName>
        <fullName evidence="5">Peptidase M28 domain-containing protein</fullName>
    </recommendedName>
</protein>
<evidence type="ECO:0000313" key="4">
    <source>
        <dbReference type="Proteomes" id="UP000095454"/>
    </source>
</evidence>
<keyword evidence="2" id="KW-0472">Membrane</keyword>
<feature type="transmembrane region" description="Helical" evidence="2">
    <location>
        <begin position="63"/>
        <end position="95"/>
    </location>
</feature>
<feature type="compositionally biased region" description="Acidic residues" evidence="1">
    <location>
        <begin position="656"/>
        <end position="687"/>
    </location>
</feature>
<sequence length="1065" mass="112595">MANTQNYINHLLQNTGITPACSEEERLAAEDIAQIFRNHGFDPEVQEFNAPAPSRLAFAVTGILAFAGALLMGIGGGIGLVGTLLAIIGAVLYVLERTGHPVVSRLGKTGVSQNVIAYHKASGPLASPRNRPVVVVAHYDSPRAELLAREPYASYRALIAKLLPVATVAPAAVAILRILPLPGALKVLLWIVAILASLVALANAANIISNRYILPYTSGAVCNKSSVAAMLGVMDNVAPFQGENEFPDDVPFDTYFGEQKRRAEEMARAAAEYAAAQQQNDYGNTIEYEEPTYAEDEFGQPIAPDAQAEPEQGEDFDEQIEGFEGASADETLIGAIVPEDQNRAVQAEEFNDEVSAAEPAEEPVAAEPEPKLYRNAAGNIRFGSDAIRALGMLPESCTLDYEEGEEPTFEPEPAPVVTAPAPAVTVDDESAAVTAAVAEPEAVSAIDPAAGLDILAPAAPAQDVADEPDDDYVEQPRRVSYESDTDFSAEIPAATPHADIASAFSSIGASASNFFKGALAKGKKFVDDFEEKRAVAREAAEQEAIAQQQAAEAVRERAAQEFEQNEAMQSVPVDAAEATTSFESQQPASTDVVEATTSFEAQQHVDSTMSFDAAQFDSTITFEKQGTAIAEPLPVSDEQGDAADDDEPIDAVEIQDVAEDEPVEANSDEEQYAAAEQDDSTEVEQEEVPAVSEASETDESRPYSTQIFTMPAPSGSGATVADVAPTQDETVDSLMAQISSQASPRPQMNVPDPASAPSPAPSSSPLASVPDPSLPSMKQANVASRTSLFDLPDPSAQVNDPFATAQGPEPTSAPVAPPRPVASGAQPIETISAPAPAAPKSRKRGLGGLFGRKKKNEQDSMSDWLGVEDDYDAKKSGRGIGSWDNFEDDNDGWKGGATSSDGASSEDMLSAVASMGDDELLGHDIWFVATGASDCDGAGMKAFLASHRDKLRGVFFINLESVGAGRLSVVTVEGEQQLLKGDRRIMNLVSKVCKSFHVDCGALEMPYAKTDAYAALEASRRALTIAGVDGTRLACARTEDDLPHNVSPTNIATVSEVVTEVIRRS</sequence>
<dbReference type="SUPFAM" id="SSF53187">
    <property type="entry name" value="Zn-dependent exopeptidases"/>
    <property type="match status" value="2"/>
</dbReference>
<evidence type="ECO:0008006" key="5">
    <source>
        <dbReference type="Google" id="ProtNLM"/>
    </source>
</evidence>
<dbReference type="Proteomes" id="UP000095454">
    <property type="component" value="Unassembled WGS sequence"/>
</dbReference>
<dbReference type="RefSeq" id="WP_055251310.1">
    <property type="nucleotide sequence ID" value="NZ_CABIXX010000011.1"/>
</dbReference>
<evidence type="ECO:0000313" key="3">
    <source>
        <dbReference type="EMBL" id="CUP02819.1"/>
    </source>
</evidence>
<feature type="compositionally biased region" description="Low complexity" evidence="1">
    <location>
        <begin position="763"/>
        <end position="776"/>
    </location>
</feature>
<evidence type="ECO:0000256" key="2">
    <source>
        <dbReference type="SAM" id="Phobius"/>
    </source>
</evidence>
<feature type="compositionally biased region" description="Acidic residues" evidence="1">
    <location>
        <begin position="638"/>
        <end position="650"/>
    </location>
</feature>
<feature type="region of interest" description="Disordered" evidence="1">
    <location>
        <begin position="876"/>
        <end position="905"/>
    </location>
</feature>
<name>A0A174K0K9_9ACTN</name>
<feature type="region of interest" description="Disordered" evidence="1">
    <location>
        <begin position="629"/>
        <end position="861"/>
    </location>
</feature>
<feature type="compositionally biased region" description="Polar residues" evidence="1">
    <location>
        <begin position="736"/>
        <end position="746"/>
    </location>
</feature>
<feature type="transmembrane region" description="Helical" evidence="2">
    <location>
        <begin position="187"/>
        <end position="208"/>
    </location>
</feature>
<proteinExistence type="predicted"/>
<accession>A0A174K0K9</accession>
<feature type="transmembrane region" description="Helical" evidence="2">
    <location>
        <begin position="158"/>
        <end position="181"/>
    </location>
</feature>
<organism evidence="3 4">
    <name type="scientific">Collinsella aerofaciens</name>
    <dbReference type="NCBI Taxonomy" id="74426"/>
    <lineage>
        <taxon>Bacteria</taxon>
        <taxon>Bacillati</taxon>
        <taxon>Actinomycetota</taxon>
        <taxon>Coriobacteriia</taxon>
        <taxon>Coriobacteriales</taxon>
        <taxon>Coriobacteriaceae</taxon>
        <taxon>Collinsella</taxon>
    </lineage>
</organism>
<keyword evidence="2" id="KW-1133">Transmembrane helix</keyword>
<feature type="compositionally biased region" description="Polar residues" evidence="1">
    <location>
        <begin position="778"/>
        <end position="787"/>
    </location>
</feature>
<reference evidence="3 4" key="1">
    <citation type="submission" date="2015-09" db="EMBL/GenBank/DDBJ databases">
        <authorList>
            <consortium name="Pathogen Informatics"/>
        </authorList>
    </citation>
    <scope>NUCLEOTIDE SEQUENCE [LARGE SCALE GENOMIC DNA]</scope>
    <source>
        <strain evidence="3 4">2789STDY5834902</strain>
    </source>
</reference>
<evidence type="ECO:0000256" key="1">
    <source>
        <dbReference type="SAM" id="MobiDB-lite"/>
    </source>
</evidence>
<feature type="compositionally biased region" description="Basic residues" evidence="1">
    <location>
        <begin position="840"/>
        <end position="855"/>
    </location>
</feature>
<keyword evidence="2" id="KW-0812">Transmembrane</keyword>
<gene>
    <name evidence="3" type="ORF">ERS852514_00839</name>
</gene>
<dbReference type="EMBL" id="CZAQ01000011">
    <property type="protein sequence ID" value="CUP02819.1"/>
    <property type="molecule type" value="Genomic_DNA"/>
</dbReference>
<dbReference type="Gene3D" id="3.40.630.10">
    <property type="entry name" value="Zn peptidases"/>
    <property type="match status" value="2"/>
</dbReference>